<dbReference type="EMBL" id="BLLK01000047">
    <property type="protein sequence ID" value="GFH53447.1"/>
    <property type="molecule type" value="Genomic_DNA"/>
</dbReference>
<dbReference type="AlphaFoldDB" id="A0AAD3H7H3"/>
<dbReference type="Proteomes" id="UP001054902">
    <property type="component" value="Unassembled WGS sequence"/>
</dbReference>
<comment type="caution">
    <text evidence="2">The sequence shown here is derived from an EMBL/GenBank/DDBJ whole genome shotgun (WGS) entry which is preliminary data.</text>
</comment>
<evidence type="ECO:0000313" key="2">
    <source>
        <dbReference type="EMBL" id="GFH53447.1"/>
    </source>
</evidence>
<evidence type="ECO:0000313" key="3">
    <source>
        <dbReference type="Proteomes" id="UP001054902"/>
    </source>
</evidence>
<evidence type="ECO:0000256" key="1">
    <source>
        <dbReference type="SAM" id="MobiDB-lite"/>
    </source>
</evidence>
<accession>A0AAD3H7H3</accession>
<feature type="region of interest" description="Disordered" evidence="1">
    <location>
        <begin position="568"/>
        <end position="591"/>
    </location>
</feature>
<feature type="region of interest" description="Disordered" evidence="1">
    <location>
        <begin position="80"/>
        <end position="126"/>
    </location>
</feature>
<reference evidence="2 3" key="1">
    <citation type="journal article" date="2021" name="Sci. Rep.">
        <title>The genome of the diatom Chaetoceros tenuissimus carries an ancient integrated fragment of an extant virus.</title>
        <authorList>
            <person name="Hongo Y."/>
            <person name="Kimura K."/>
            <person name="Takaki Y."/>
            <person name="Yoshida Y."/>
            <person name="Baba S."/>
            <person name="Kobayashi G."/>
            <person name="Nagasaki K."/>
            <person name="Hano T."/>
            <person name="Tomaru Y."/>
        </authorList>
    </citation>
    <scope>NUCLEOTIDE SEQUENCE [LARGE SCALE GENOMIC DNA]</scope>
    <source>
        <strain evidence="2 3">NIES-3715</strain>
    </source>
</reference>
<gene>
    <name evidence="2" type="ORF">CTEN210_09923</name>
</gene>
<organism evidence="2 3">
    <name type="scientific">Chaetoceros tenuissimus</name>
    <dbReference type="NCBI Taxonomy" id="426638"/>
    <lineage>
        <taxon>Eukaryota</taxon>
        <taxon>Sar</taxon>
        <taxon>Stramenopiles</taxon>
        <taxon>Ochrophyta</taxon>
        <taxon>Bacillariophyta</taxon>
        <taxon>Coscinodiscophyceae</taxon>
        <taxon>Chaetocerotophycidae</taxon>
        <taxon>Chaetocerotales</taxon>
        <taxon>Chaetocerotaceae</taxon>
        <taxon>Chaetoceros</taxon>
    </lineage>
</organism>
<feature type="compositionally biased region" description="Basic and acidic residues" evidence="1">
    <location>
        <begin position="80"/>
        <end position="89"/>
    </location>
</feature>
<proteinExistence type="predicted"/>
<feature type="compositionally biased region" description="Polar residues" evidence="1">
    <location>
        <begin position="451"/>
        <end position="460"/>
    </location>
</feature>
<sequence>MYFRQSSRVISKQKQKKRVAKPHVQYNHSIYSPPSDVYEAALTLLSLPKASTIALSETTINDTIQSDTFATPQMSFESLVQKEDPKEESSCTSTVKSPDVNASFRTTDQCSVSSEPKQQDQDSLKLSPDTSAFYGSVSIAMPDDEYNLSPVHCFIRKYGIEAFVLTNEEALDKDMWSARNFKVKPHVVGMRCMYCKDVPVGERSPKSIHYPSSTNCIYYSMENWQRHHAASCACVPKSILRELTKLMNQSKTGSGGRRNYWSDSAISLGMVNTSNGIIFGSNPEMNRQVPEQNETKIQADAILFGNRGNEKDGNDCASLLDDIDTKGVSPYLTKLLAQMEVCKFSEEDRAGSRSKVKDIKIGYTGIQCKHCHGMAGVGRYFPLSIHALSLANSDRNLHNHLQKCRRCPVSLKKELNILKAGGNSSRKPGTKLKRGSRKAFFTEIWQKLHPHNQSSGTSEPTEQENRNEDISGRVPSQSKKHHQSSLPTQELRREVNEESYRERQVCSDFSNHLEEQSFYSNSSSASQPFSAFDYAPMFVPLPYNNPHFYPTPHNFPAVMKSHNDQYKKEAKNNSNVRPKLTRGDISAYAEL</sequence>
<feature type="region of interest" description="Disordered" evidence="1">
    <location>
        <begin position="449"/>
        <end position="499"/>
    </location>
</feature>
<keyword evidence="3" id="KW-1185">Reference proteome</keyword>
<protein>
    <submittedName>
        <fullName evidence="2">Uncharacterized protein</fullName>
    </submittedName>
</protein>
<name>A0AAD3H7H3_9STRA</name>
<feature type="compositionally biased region" description="Basic and acidic residues" evidence="1">
    <location>
        <begin position="490"/>
        <end position="499"/>
    </location>
</feature>
<feature type="compositionally biased region" description="Polar residues" evidence="1">
    <location>
        <begin position="103"/>
        <end position="116"/>
    </location>
</feature>